<dbReference type="AlphaFoldDB" id="A0A175VN56"/>
<keyword evidence="2" id="KW-0732">Signal</keyword>
<feature type="domain" description="Beta-lactamase-like ARB-00930-like C-terminal" evidence="4">
    <location>
        <begin position="432"/>
        <end position="585"/>
    </location>
</feature>
<dbReference type="Pfam" id="PF26335">
    <property type="entry name" value="ARB_00930_C"/>
    <property type="match status" value="1"/>
</dbReference>
<feature type="domain" description="Beta-lactamase-related" evidence="3">
    <location>
        <begin position="91"/>
        <end position="404"/>
    </location>
</feature>
<dbReference type="EMBL" id="LCTW02000658">
    <property type="protein sequence ID" value="KXX72823.1"/>
    <property type="molecule type" value="Genomic_DNA"/>
</dbReference>
<dbReference type="SUPFAM" id="SSF56601">
    <property type="entry name" value="beta-lactamase/transpeptidase-like"/>
    <property type="match status" value="1"/>
</dbReference>
<dbReference type="Gene3D" id="3.40.710.10">
    <property type="entry name" value="DD-peptidase/beta-lactamase superfamily"/>
    <property type="match status" value="1"/>
</dbReference>
<feature type="chain" id="PRO_5008043167" evidence="2">
    <location>
        <begin position="21"/>
        <end position="586"/>
    </location>
</feature>
<sequence>MHRWLSAGLVVSCCSLGALAGLDGHCPPLGPVLPQPTQPSTHQAVPLATAALKDALDKLTAPFNGSALAIGVKSIHESNLLFEYAYTPPIRDPRGVQKVDSDTIFRLGSLTKVFPVLALLKLHDKGVSLDDPVTKYVPELRDLNSQAREQTPIWTVDWDDITLGSLASHLGGIASDMITDIAPFADGSGYGYPQRNESKDLGCAGFFGSPGCDRAVFFQRFGERAPVQLPFSPQVVYSNIAFPILAFAVESITNQSFASFVQNEIWKPTNMTRTFAATPDDAMGFLPANDLFWDAQLGFAVPEGGFYSTINDLHRLGDAILGHKLLTPVQTRKWLKPVTGTSSSGLLLGQPWEIFRASNLTTDGRIIDVYTKTGDLITYHSVLALIPDYDLVMTVLVSTPLGAPGEASGQTIFLALSQLLSGLLPAVEQAGKNQTQSNYAGTYTDRDTNSTLTLALGDTAPGLAVSEWVVRGVDVPRTDPGGTLPPETPPVLDPPMRYRLYPTTIESPSDSGSGGGGGGTKRQTSWRAVGTRSSAEDVAERDGLFPWPMNSCITWATMDRVTFNLLARDHFVFTLDEEGKATGLSW</sequence>
<gene>
    <name evidence="5" type="ORF">MMYC01_210308</name>
</gene>
<organism evidence="5 6">
    <name type="scientific">Madurella mycetomatis</name>
    <dbReference type="NCBI Taxonomy" id="100816"/>
    <lineage>
        <taxon>Eukaryota</taxon>
        <taxon>Fungi</taxon>
        <taxon>Dikarya</taxon>
        <taxon>Ascomycota</taxon>
        <taxon>Pezizomycotina</taxon>
        <taxon>Sordariomycetes</taxon>
        <taxon>Sordariomycetidae</taxon>
        <taxon>Sordariales</taxon>
        <taxon>Sordariales incertae sedis</taxon>
        <taxon>Madurella</taxon>
    </lineage>
</organism>
<comment type="caution">
    <text evidence="5">The sequence shown here is derived from an EMBL/GenBank/DDBJ whole genome shotgun (WGS) entry which is preliminary data.</text>
</comment>
<evidence type="ECO:0000256" key="1">
    <source>
        <dbReference type="SAM" id="MobiDB-lite"/>
    </source>
</evidence>
<evidence type="ECO:0000259" key="4">
    <source>
        <dbReference type="Pfam" id="PF26335"/>
    </source>
</evidence>
<dbReference type="InterPro" id="IPR012338">
    <property type="entry name" value="Beta-lactam/transpept-like"/>
</dbReference>
<evidence type="ECO:0000313" key="5">
    <source>
        <dbReference type="EMBL" id="KXX72823.1"/>
    </source>
</evidence>
<dbReference type="InterPro" id="IPR058664">
    <property type="entry name" value="ARB_00930-like_C"/>
</dbReference>
<dbReference type="PANTHER" id="PTHR22935:SF97">
    <property type="entry name" value="BETA-LACTAMASE-RELATED DOMAIN-CONTAINING PROTEIN"/>
    <property type="match status" value="1"/>
</dbReference>
<keyword evidence="6" id="KW-1185">Reference proteome</keyword>
<evidence type="ECO:0000313" key="6">
    <source>
        <dbReference type="Proteomes" id="UP000078237"/>
    </source>
</evidence>
<feature type="signal peptide" evidence="2">
    <location>
        <begin position="1"/>
        <end position="20"/>
    </location>
</feature>
<dbReference type="OrthoDB" id="10250282at2759"/>
<dbReference type="STRING" id="100816.A0A175VN56"/>
<dbReference type="VEuPathDB" id="FungiDB:MMYC01_210308"/>
<proteinExistence type="predicted"/>
<dbReference type="PANTHER" id="PTHR22935">
    <property type="entry name" value="PENICILLIN-BINDING PROTEIN"/>
    <property type="match status" value="1"/>
</dbReference>
<dbReference type="Pfam" id="PF00144">
    <property type="entry name" value="Beta-lactamase"/>
    <property type="match status" value="1"/>
</dbReference>
<reference evidence="5 6" key="1">
    <citation type="journal article" date="2016" name="Genome Announc.">
        <title>Genome Sequence of Madurella mycetomatis mm55, Isolated from a Human Mycetoma Case in Sudan.</title>
        <authorList>
            <person name="Smit S."/>
            <person name="Derks M.F."/>
            <person name="Bervoets S."/>
            <person name="Fahal A."/>
            <person name="van Leeuwen W."/>
            <person name="van Belkum A."/>
            <person name="van de Sande W.W."/>
        </authorList>
    </citation>
    <scope>NUCLEOTIDE SEQUENCE [LARGE SCALE GENOMIC DNA]</scope>
    <source>
        <strain evidence="6">mm55</strain>
    </source>
</reference>
<evidence type="ECO:0000256" key="2">
    <source>
        <dbReference type="SAM" id="SignalP"/>
    </source>
</evidence>
<evidence type="ECO:0000259" key="3">
    <source>
        <dbReference type="Pfam" id="PF00144"/>
    </source>
</evidence>
<feature type="region of interest" description="Disordered" evidence="1">
    <location>
        <begin position="476"/>
        <end position="495"/>
    </location>
</feature>
<accession>A0A175VN56</accession>
<dbReference type="Proteomes" id="UP000078237">
    <property type="component" value="Unassembled WGS sequence"/>
</dbReference>
<protein>
    <submittedName>
        <fullName evidence="5">Beta-lactamase-like protein 2</fullName>
    </submittedName>
</protein>
<feature type="region of interest" description="Disordered" evidence="1">
    <location>
        <begin position="504"/>
        <end position="538"/>
    </location>
</feature>
<dbReference type="InterPro" id="IPR001466">
    <property type="entry name" value="Beta-lactam-related"/>
</dbReference>
<name>A0A175VN56_9PEZI</name>
<dbReference type="InterPro" id="IPR051478">
    <property type="entry name" value="Beta-lactamase-like_AB/R"/>
</dbReference>